<evidence type="ECO:0000256" key="1">
    <source>
        <dbReference type="ARBA" id="ARBA00023015"/>
    </source>
</evidence>
<dbReference type="SUPFAM" id="SSF46689">
    <property type="entry name" value="Homeodomain-like"/>
    <property type="match status" value="2"/>
</dbReference>
<dbReference type="SMART" id="SM00342">
    <property type="entry name" value="HTH_ARAC"/>
    <property type="match status" value="1"/>
</dbReference>
<dbReference type="RefSeq" id="WP_310429257.1">
    <property type="nucleotide sequence ID" value="NZ_JAVDYC010000001.1"/>
</dbReference>
<dbReference type="Gene3D" id="1.10.10.60">
    <property type="entry name" value="Homeodomain-like"/>
    <property type="match status" value="2"/>
</dbReference>
<dbReference type="GO" id="GO:0043565">
    <property type="term" value="F:sequence-specific DNA binding"/>
    <property type="evidence" value="ECO:0007669"/>
    <property type="project" value="InterPro"/>
</dbReference>
<dbReference type="InterPro" id="IPR018060">
    <property type="entry name" value="HTH_AraC"/>
</dbReference>
<dbReference type="InterPro" id="IPR050204">
    <property type="entry name" value="AraC_XylS_family_regulators"/>
</dbReference>
<dbReference type="Proteomes" id="UP001183629">
    <property type="component" value="Unassembled WGS sequence"/>
</dbReference>
<keyword evidence="3" id="KW-0804">Transcription</keyword>
<keyword evidence="1" id="KW-0805">Transcription regulation</keyword>
<name>A0AAE3ZY77_9ACTN</name>
<evidence type="ECO:0000256" key="3">
    <source>
        <dbReference type="ARBA" id="ARBA00023163"/>
    </source>
</evidence>
<evidence type="ECO:0000259" key="4">
    <source>
        <dbReference type="PROSITE" id="PS01124"/>
    </source>
</evidence>
<evidence type="ECO:0000313" key="6">
    <source>
        <dbReference type="Proteomes" id="UP001183629"/>
    </source>
</evidence>
<evidence type="ECO:0000256" key="2">
    <source>
        <dbReference type="ARBA" id="ARBA00023125"/>
    </source>
</evidence>
<organism evidence="5 6">
    <name type="scientific">Catenuloplanes niger</name>
    <dbReference type="NCBI Taxonomy" id="587534"/>
    <lineage>
        <taxon>Bacteria</taxon>
        <taxon>Bacillati</taxon>
        <taxon>Actinomycetota</taxon>
        <taxon>Actinomycetes</taxon>
        <taxon>Micromonosporales</taxon>
        <taxon>Micromonosporaceae</taxon>
        <taxon>Catenuloplanes</taxon>
    </lineage>
</organism>
<dbReference type="GO" id="GO:0003700">
    <property type="term" value="F:DNA-binding transcription factor activity"/>
    <property type="evidence" value="ECO:0007669"/>
    <property type="project" value="InterPro"/>
</dbReference>
<keyword evidence="2 5" id="KW-0238">DNA-binding</keyword>
<comment type="caution">
    <text evidence="5">The sequence shown here is derived from an EMBL/GenBank/DDBJ whole genome shotgun (WGS) entry which is preliminary data.</text>
</comment>
<dbReference type="InterPro" id="IPR009057">
    <property type="entry name" value="Homeodomain-like_sf"/>
</dbReference>
<accession>A0AAE3ZY77</accession>
<dbReference type="PANTHER" id="PTHR46796:SF7">
    <property type="entry name" value="ARAC FAMILY TRANSCRIPTIONAL REGULATOR"/>
    <property type="match status" value="1"/>
</dbReference>
<dbReference type="PROSITE" id="PS01124">
    <property type="entry name" value="HTH_ARAC_FAMILY_2"/>
    <property type="match status" value="1"/>
</dbReference>
<dbReference type="AlphaFoldDB" id="A0AAE3ZY77"/>
<dbReference type="InterPro" id="IPR032783">
    <property type="entry name" value="AraC_lig"/>
</dbReference>
<protein>
    <submittedName>
        <fullName evidence="5">AraC-like DNA-binding protein</fullName>
    </submittedName>
</protein>
<keyword evidence="6" id="KW-1185">Reference proteome</keyword>
<reference evidence="5 6" key="1">
    <citation type="submission" date="2023-07" db="EMBL/GenBank/DDBJ databases">
        <title>Sequencing the genomes of 1000 actinobacteria strains.</title>
        <authorList>
            <person name="Klenk H.-P."/>
        </authorList>
    </citation>
    <scope>NUCLEOTIDE SEQUENCE [LARGE SCALE GENOMIC DNA]</scope>
    <source>
        <strain evidence="5 6">DSM 44711</strain>
    </source>
</reference>
<gene>
    <name evidence="5" type="ORF">J2S44_008484</name>
</gene>
<dbReference type="Pfam" id="PF12852">
    <property type="entry name" value="Cupin_6"/>
    <property type="match status" value="1"/>
</dbReference>
<dbReference type="Pfam" id="PF12833">
    <property type="entry name" value="HTH_18"/>
    <property type="match status" value="1"/>
</dbReference>
<feature type="domain" description="HTH araC/xylS-type" evidence="4">
    <location>
        <begin position="208"/>
        <end position="306"/>
    </location>
</feature>
<sequence>MRPGDPLSEVLDLVDVRGVVSGGAAVSGAWMSPEMDMSSALKFMAVVRGGMRVHAAGLDAPVDLTAGDVVVLNHQDGVRLESVTPDGLPRRVIEEVDVNDDVLALFGSATDADDIMVGGHVDLNPAGHALLAPVLPPVAHVRAAAAAATGVRRVLDRLFEELLADRVGSTFAMRQYGQLFVLELLRAYMHQTDLPPGWLRVSTDEQLRPTLALMHGEPARRPSVDELARAASMSRTSFAERFRTVAGMPPVAYMSRWRMLHAQRALRDSDVGVGALAGHLGYASESAFSTAFKRETGESPLRYRQRLRRATA</sequence>
<evidence type="ECO:0000313" key="5">
    <source>
        <dbReference type="EMBL" id="MDR7328234.1"/>
    </source>
</evidence>
<proteinExistence type="predicted"/>
<dbReference type="PANTHER" id="PTHR46796">
    <property type="entry name" value="HTH-TYPE TRANSCRIPTIONAL ACTIVATOR RHAS-RELATED"/>
    <property type="match status" value="1"/>
</dbReference>
<dbReference type="EMBL" id="JAVDYC010000001">
    <property type="protein sequence ID" value="MDR7328234.1"/>
    <property type="molecule type" value="Genomic_DNA"/>
</dbReference>